<dbReference type="Gene3D" id="2.30.110.10">
    <property type="entry name" value="Electron Transport, Fmn-binding Protein, Chain A"/>
    <property type="match status" value="1"/>
</dbReference>
<sequence length="144" mass="16087">MPDHTFQPGELSDLESWDFLRNQELGRLAFHLLGEVHIVPINYAVDDQRLLFRTAEGSKLLGVTMNDDVAFEVDEVVGEEATSVIVRGSAHVLEGSDAYVADTVRLRPWLEGAKFNVVAIDVTEITGRRAHLHRPWVGMQHVDG</sequence>
<name>A0A3D9UZG0_9MICO</name>
<dbReference type="Pfam" id="PF12900">
    <property type="entry name" value="Pyridox_ox_2"/>
    <property type="match status" value="1"/>
</dbReference>
<proteinExistence type="predicted"/>
<dbReference type="RefSeq" id="WP_115922220.1">
    <property type="nucleotide sequence ID" value="NZ_QTUA01000001.1"/>
</dbReference>
<dbReference type="SUPFAM" id="SSF50475">
    <property type="entry name" value="FMN-binding split barrel"/>
    <property type="match status" value="1"/>
</dbReference>
<protein>
    <submittedName>
        <fullName evidence="1">Nitroimidazol reductase NimA-like FMN-containing flavoprotein (Pyridoxamine 5'-phosphate oxidase superfamily)</fullName>
    </submittedName>
</protein>
<gene>
    <name evidence="1" type="ORF">DFJ65_1195</name>
</gene>
<dbReference type="EMBL" id="QTUA01000001">
    <property type="protein sequence ID" value="REF30201.1"/>
    <property type="molecule type" value="Genomic_DNA"/>
</dbReference>
<accession>A0A3D9UZG0</accession>
<dbReference type="Proteomes" id="UP000256253">
    <property type="component" value="Unassembled WGS sequence"/>
</dbReference>
<dbReference type="OrthoDB" id="7062584at2"/>
<dbReference type="InterPro" id="IPR012349">
    <property type="entry name" value="Split_barrel_FMN-bd"/>
</dbReference>
<evidence type="ECO:0000313" key="2">
    <source>
        <dbReference type="Proteomes" id="UP000256253"/>
    </source>
</evidence>
<organism evidence="1 2">
    <name type="scientific">Calidifontibacter indicus</name>
    <dbReference type="NCBI Taxonomy" id="419650"/>
    <lineage>
        <taxon>Bacteria</taxon>
        <taxon>Bacillati</taxon>
        <taxon>Actinomycetota</taxon>
        <taxon>Actinomycetes</taxon>
        <taxon>Micrococcales</taxon>
        <taxon>Dermacoccaceae</taxon>
        <taxon>Calidifontibacter</taxon>
    </lineage>
</organism>
<dbReference type="AlphaFoldDB" id="A0A3D9UZG0"/>
<dbReference type="InterPro" id="IPR024747">
    <property type="entry name" value="Pyridox_Oxase-rel"/>
</dbReference>
<keyword evidence="2" id="KW-1185">Reference proteome</keyword>
<comment type="caution">
    <text evidence="1">The sequence shown here is derived from an EMBL/GenBank/DDBJ whole genome shotgun (WGS) entry which is preliminary data.</text>
</comment>
<evidence type="ECO:0000313" key="1">
    <source>
        <dbReference type="EMBL" id="REF30201.1"/>
    </source>
</evidence>
<reference evidence="1 2" key="1">
    <citation type="submission" date="2018-08" db="EMBL/GenBank/DDBJ databases">
        <title>Sequencing the genomes of 1000 actinobacteria strains.</title>
        <authorList>
            <person name="Klenk H.-P."/>
        </authorList>
    </citation>
    <scope>NUCLEOTIDE SEQUENCE [LARGE SCALE GENOMIC DNA]</scope>
    <source>
        <strain evidence="1 2">DSM 22967</strain>
    </source>
</reference>